<evidence type="ECO:0000313" key="2">
    <source>
        <dbReference type="Proteomes" id="UP000037274"/>
    </source>
</evidence>
<evidence type="ECO:0000313" key="1">
    <source>
        <dbReference type="EMBL" id="KMS79559.1"/>
    </source>
</evidence>
<proteinExistence type="predicted"/>
<protein>
    <submittedName>
        <fullName evidence="1">Uncharacterized protein</fullName>
    </submittedName>
</protein>
<dbReference type="EMBL" id="LFEH01000033">
    <property type="protein sequence ID" value="KMS79559.1"/>
    <property type="molecule type" value="Genomic_DNA"/>
</dbReference>
<keyword evidence="2" id="KW-1185">Reference proteome</keyword>
<dbReference type="Proteomes" id="UP000037274">
    <property type="component" value="Unassembled WGS sequence"/>
</dbReference>
<comment type="caution">
    <text evidence="1">The sequence shown here is derived from an EMBL/GenBank/DDBJ whole genome shotgun (WGS) entry which is preliminary data.</text>
</comment>
<gene>
    <name evidence="1" type="ORF">ACH49_12050</name>
</gene>
<reference evidence="1 2" key="1">
    <citation type="submission" date="2015-06" db="EMBL/GenBank/DDBJ databases">
        <title>Draft genome sequence of Streptomyces leeuwenhoekii C58, which produces the novel lasso peptide, chaxapeptin.</title>
        <authorList>
            <person name="Yi Y."/>
            <person name="Hai D."/>
            <person name="Jaspars M."/>
            <person name="Sheng H."/>
            <person name="Rateb M.E."/>
            <person name="Bull A."/>
            <person name="Goodfellow M."/>
            <person name="Asenjo J.A."/>
            <person name="Ebel R."/>
        </authorList>
    </citation>
    <scope>NUCLEOTIDE SEQUENCE [LARGE SCALE GENOMIC DNA]</scope>
    <source>
        <strain evidence="1 2">C58</strain>
    </source>
</reference>
<organism evidence="1 2">
    <name type="scientific">Streptomyces leeuwenhoekii</name>
    <dbReference type="NCBI Taxonomy" id="1437453"/>
    <lineage>
        <taxon>Bacteria</taxon>
        <taxon>Bacillati</taxon>
        <taxon>Actinomycetota</taxon>
        <taxon>Actinomycetes</taxon>
        <taxon>Kitasatosporales</taxon>
        <taxon>Streptomycetaceae</taxon>
        <taxon>Streptomyces</taxon>
    </lineage>
</organism>
<accession>A0ABR5HZV2</accession>
<name>A0ABR5HZV2_STRLW</name>
<sequence length="149" mass="16837">MLHVVYRTVEDLAPGQLVEIVEDRGRIDVLLRDGADIEPITHALNAALEHFLAHCGWFQIWRGRVISATSPESPLSVQYVIDPEVDWRQCVQVRESQGTVRVHVCPDSSAKHFARVLTKSTEQFLAGKQWFQLWQGEIVTMDSPDSMAA</sequence>
<dbReference type="RefSeq" id="WP_048572675.1">
    <property type="nucleotide sequence ID" value="NZ_LFEH01000033.1"/>
</dbReference>